<name>A0A1C0AIV8_9ACTN</name>
<dbReference type="Gene3D" id="3.40.50.720">
    <property type="entry name" value="NAD(P)-binding Rossmann-like Domain"/>
    <property type="match status" value="1"/>
</dbReference>
<dbReference type="EMBL" id="MBQD01000024">
    <property type="protein sequence ID" value="OCL32049.1"/>
    <property type="molecule type" value="Genomic_DNA"/>
</dbReference>
<dbReference type="PANTHER" id="PTHR40459:SF1">
    <property type="entry name" value="CONSERVED HYPOTHETICAL ALANINE AND LEUCINE RICH PROTEIN"/>
    <property type="match status" value="1"/>
</dbReference>
<dbReference type="Pfam" id="PF10728">
    <property type="entry name" value="DUF2520"/>
    <property type="match status" value="1"/>
</dbReference>
<dbReference type="InterPro" id="IPR036291">
    <property type="entry name" value="NAD(P)-bd_dom_sf"/>
</dbReference>
<dbReference type="RefSeq" id="WP_068752397.1">
    <property type="nucleotide sequence ID" value="NZ_LR214441.1"/>
</dbReference>
<dbReference type="InterPro" id="IPR018931">
    <property type="entry name" value="DUF2520"/>
</dbReference>
<dbReference type="InterPro" id="IPR037108">
    <property type="entry name" value="TM1727-like_C_sf"/>
</dbReference>
<keyword evidence="2" id="KW-1185">Reference proteome</keyword>
<gene>
    <name evidence="1" type="ORF">BCR15_08380</name>
</gene>
<accession>A0A1C0AIV8</accession>
<reference evidence="2" key="1">
    <citation type="submission" date="2016-07" db="EMBL/GenBank/DDBJ databases">
        <authorList>
            <person name="Florea S."/>
            <person name="Webb J.S."/>
            <person name="Jaromczyk J."/>
            <person name="Schardl C.L."/>
        </authorList>
    </citation>
    <scope>NUCLEOTIDE SEQUENCE [LARGE SCALE GENOMIC DNA]</scope>
    <source>
        <strain evidence="2">IPBSL-7</strain>
    </source>
</reference>
<comment type="caution">
    <text evidence="1">The sequence shown here is derived from an EMBL/GenBank/DDBJ whole genome shotgun (WGS) entry which is preliminary data.</text>
</comment>
<dbReference type="SUPFAM" id="SSF48179">
    <property type="entry name" value="6-phosphogluconate dehydrogenase C-terminal domain-like"/>
    <property type="match status" value="1"/>
</dbReference>
<dbReference type="Proteomes" id="UP000093501">
    <property type="component" value="Unassembled WGS sequence"/>
</dbReference>
<evidence type="ECO:0000313" key="2">
    <source>
        <dbReference type="Proteomes" id="UP000093501"/>
    </source>
</evidence>
<dbReference type="PANTHER" id="PTHR40459">
    <property type="entry name" value="CONSERVED HYPOTHETICAL ALANINE AND LEUCINE RICH PROTEIN"/>
    <property type="match status" value="1"/>
</dbReference>
<dbReference type="Gene3D" id="1.10.1040.20">
    <property type="entry name" value="ProC-like, C-terminal domain"/>
    <property type="match status" value="1"/>
</dbReference>
<sequence>MHTPPTRPRVAVVGRGRLGSALVPALRDAGWTVDGPLGRDTAPDGADVVLLCVPDREIATAAAALPPRNGVLVGHCSGATPLTALAPHEAFGLHPLMTIPAGAPTRFDGATAGVAGTTAHALATAQDLATSLGMLPFTLDDGARPAYHAAASVASNYLLTVEDLAERLAAVAGVPRQALVPLVRATVDNWAAHGAARVLTGPIARSDTATVARQRAAVEAVSPADLDLFDTLAAATGRLAGRGAA</sequence>
<protein>
    <submittedName>
        <fullName evidence="1">Stilbene synthase</fullName>
    </submittedName>
</protein>
<dbReference type="AlphaFoldDB" id="A0A1C0AIV8"/>
<organism evidence="1 2">
    <name type="scientific">Tessaracoccus lapidicaptus</name>
    <dbReference type="NCBI Taxonomy" id="1427523"/>
    <lineage>
        <taxon>Bacteria</taxon>
        <taxon>Bacillati</taxon>
        <taxon>Actinomycetota</taxon>
        <taxon>Actinomycetes</taxon>
        <taxon>Propionibacteriales</taxon>
        <taxon>Propionibacteriaceae</taxon>
        <taxon>Tessaracoccus</taxon>
    </lineage>
</organism>
<evidence type="ECO:0000313" key="1">
    <source>
        <dbReference type="EMBL" id="OCL32049.1"/>
    </source>
</evidence>
<dbReference type="SUPFAM" id="SSF51735">
    <property type="entry name" value="NAD(P)-binding Rossmann-fold domains"/>
    <property type="match status" value="1"/>
</dbReference>
<dbReference type="InterPro" id="IPR008927">
    <property type="entry name" value="6-PGluconate_DH-like_C_sf"/>
</dbReference>
<proteinExistence type="predicted"/>